<comment type="caution">
    <text evidence="8">The sequence shown here is derived from an EMBL/GenBank/DDBJ whole genome shotgun (WGS) entry which is preliminary data.</text>
</comment>
<evidence type="ECO:0000313" key="8">
    <source>
        <dbReference type="EMBL" id="CAF0765013.1"/>
    </source>
</evidence>
<evidence type="ECO:0000256" key="6">
    <source>
        <dbReference type="ARBA" id="ARBA00023136"/>
    </source>
</evidence>
<dbReference type="AlphaFoldDB" id="A0A813QC91"/>
<dbReference type="EMBL" id="CAJNOQ010000153">
    <property type="protein sequence ID" value="CAF0765013.1"/>
    <property type="molecule type" value="Genomic_DNA"/>
</dbReference>
<accession>A0A813QC91</accession>
<keyword evidence="4 7" id="KW-0812">Transmembrane</keyword>
<feature type="transmembrane region" description="Helical" evidence="7">
    <location>
        <begin position="137"/>
        <end position="154"/>
    </location>
</feature>
<feature type="transmembrane region" description="Helical" evidence="7">
    <location>
        <begin position="205"/>
        <end position="225"/>
    </location>
</feature>
<keyword evidence="3" id="KW-0762">Sugar transport</keyword>
<evidence type="ECO:0000313" key="9">
    <source>
        <dbReference type="EMBL" id="CAF3546266.1"/>
    </source>
</evidence>
<name>A0A813QC91_9BILA</name>
<keyword evidence="10" id="KW-1185">Reference proteome</keyword>
<comment type="subcellular location">
    <subcellularLocation>
        <location evidence="1">Membrane</location>
        <topology evidence="1">Multi-pass membrane protein</topology>
    </subcellularLocation>
</comment>
<dbReference type="PANTHER" id="PTHR10231">
    <property type="entry name" value="NUCLEOTIDE-SUGAR TRANSMEMBRANE TRANSPORTER"/>
    <property type="match status" value="1"/>
</dbReference>
<dbReference type="Proteomes" id="UP000663829">
    <property type="component" value="Unassembled WGS sequence"/>
</dbReference>
<feature type="transmembrane region" description="Helical" evidence="7">
    <location>
        <begin position="295"/>
        <end position="314"/>
    </location>
</feature>
<dbReference type="Proteomes" id="UP000681722">
    <property type="component" value="Unassembled WGS sequence"/>
</dbReference>
<dbReference type="PIRSF" id="PIRSF005799">
    <property type="entry name" value="UDP-gal_transpt"/>
    <property type="match status" value="1"/>
</dbReference>
<protein>
    <recommendedName>
        <fullName evidence="11">UDP-N-acetylglucosamine transporter</fullName>
    </recommendedName>
</protein>
<dbReference type="OrthoDB" id="408493at2759"/>
<comment type="similarity">
    <text evidence="2">Belongs to the nucleotide-sugar transporter family. SLC35A subfamily.</text>
</comment>
<dbReference type="NCBIfam" id="TIGR00803">
    <property type="entry name" value="nst"/>
    <property type="match status" value="1"/>
</dbReference>
<evidence type="ECO:0000256" key="4">
    <source>
        <dbReference type="ARBA" id="ARBA00022692"/>
    </source>
</evidence>
<dbReference type="InterPro" id="IPR007271">
    <property type="entry name" value="Nuc_sug_transpt"/>
</dbReference>
<keyword evidence="6 7" id="KW-0472">Membrane</keyword>
<sequence length="324" mass="36426">MKRPPRQQNIVWLSLFLLVLQTTSLVLLLRYSRTIESAVKSDRYVSSTAIVAAELLKGLMYRSLARVTRTLYNEIYSKPSETFKLAIPSGLYAVQNNLLFIALSYLNAATYQVTYQLKILTTALCAVFMLGKRLDSLKWFSLFMLTIGVAFVQWPDETKMSATHIQSSWLQQFTGLGAVLLSTFTSGFAGVYFEKILKTGPTSVWVRNIQLAIFGTLFGLVIVYTMDYNVVLEKGFFHGYTTIVWIVVFLQGAGGLIIAAVIKYADNIVKGFATSLSIILSSVVSYFLLHDFQPSLFFYLGTTLVIAATFLYGYEKKIVEQLRI</sequence>
<dbReference type="Pfam" id="PF04142">
    <property type="entry name" value="Nuc_sug_transp"/>
    <property type="match status" value="1"/>
</dbReference>
<feature type="transmembrane region" description="Helical" evidence="7">
    <location>
        <begin position="174"/>
        <end position="193"/>
    </location>
</feature>
<dbReference type="InterPro" id="IPR037185">
    <property type="entry name" value="EmrE-like"/>
</dbReference>
<feature type="transmembrane region" description="Helical" evidence="7">
    <location>
        <begin position="269"/>
        <end position="289"/>
    </location>
</feature>
<dbReference type="EMBL" id="CAJOBC010000153">
    <property type="protein sequence ID" value="CAF3546266.1"/>
    <property type="molecule type" value="Genomic_DNA"/>
</dbReference>
<evidence type="ECO:0000256" key="1">
    <source>
        <dbReference type="ARBA" id="ARBA00004141"/>
    </source>
</evidence>
<evidence type="ECO:0000256" key="2">
    <source>
        <dbReference type="ARBA" id="ARBA00009976"/>
    </source>
</evidence>
<organism evidence="8 10">
    <name type="scientific">Didymodactylos carnosus</name>
    <dbReference type="NCBI Taxonomy" id="1234261"/>
    <lineage>
        <taxon>Eukaryota</taxon>
        <taxon>Metazoa</taxon>
        <taxon>Spiralia</taxon>
        <taxon>Gnathifera</taxon>
        <taxon>Rotifera</taxon>
        <taxon>Eurotatoria</taxon>
        <taxon>Bdelloidea</taxon>
        <taxon>Philodinida</taxon>
        <taxon>Philodinidae</taxon>
        <taxon>Didymodactylos</taxon>
    </lineage>
</organism>
<evidence type="ECO:0008006" key="11">
    <source>
        <dbReference type="Google" id="ProtNLM"/>
    </source>
</evidence>
<reference evidence="8" key="1">
    <citation type="submission" date="2021-02" db="EMBL/GenBank/DDBJ databases">
        <authorList>
            <person name="Nowell W R."/>
        </authorList>
    </citation>
    <scope>NUCLEOTIDE SEQUENCE</scope>
</reference>
<evidence type="ECO:0000256" key="7">
    <source>
        <dbReference type="SAM" id="Phobius"/>
    </source>
</evidence>
<evidence type="ECO:0000313" key="10">
    <source>
        <dbReference type="Proteomes" id="UP000663829"/>
    </source>
</evidence>
<evidence type="ECO:0000256" key="5">
    <source>
        <dbReference type="ARBA" id="ARBA00022989"/>
    </source>
</evidence>
<keyword evidence="3" id="KW-0813">Transport</keyword>
<gene>
    <name evidence="8" type="ORF">GPM918_LOCUS1600</name>
    <name evidence="9" type="ORF">SRO942_LOCUS1600</name>
</gene>
<feature type="transmembrane region" description="Helical" evidence="7">
    <location>
        <begin position="237"/>
        <end position="262"/>
    </location>
</feature>
<evidence type="ECO:0000256" key="3">
    <source>
        <dbReference type="ARBA" id="ARBA00022597"/>
    </source>
</evidence>
<proteinExistence type="inferred from homology"/>
<dbReference type="GO" id="GO:0000139">
    <property type="term" value="C:Golgi membrane"/>
    <property type="evidence" value="ECO:0007669"/>
    <property type="project" value="InterPro"/>
</dbReference>
<dbReference type="GO" id="GO:0015165">
    <property type="term" value="F:pyrimidine nucleotide-sugar transmembrane transporter activity"/>
    <property type="evidence" value="ECO:0007669"/>
    <property type="project" value="InterPro"/>
</dbReference>
<keyword evidence="5 7" id="KW-1133">Transmembrane helix</keyword>
<dbReference type="SUPFAM" id="SSF103481">
    <property type="entry name" value="Multidrug resistance efflux transporter EmrE"/>
    <property type="match status" value="1"/>
</dbReference>